<accession>A0A498LYE3</accession>
<feature type="region of interest" description="Disordered" evidence="1">
    <location>
        <begin position="1"/>
        <end position="40"/>
    </location>
</feature>
<gene>
    <name evidence="2" type="ORF">ROHU_028988</name>
</gene>
<protein>
    <submittedName>
        <fullName evidence="2">Uncharacterized protein</fullName>
    </submittedName>
</protein>
<evidence type="ECO:0000256" key="1">
    <source>
        <dbReference type="SAM" id="MobiDB-lite"/>
    </source>
</evidence>
<evidence type="ECO:0000313" key="2">
    <source>
        <dbReference type="EMBL" id="RXN13559.1"/>
    </source>
</evidence>
<dbReference type="EMBL" id="QBIY01012971">
    <property type="protein sequence ID" value="RXN13559.1"/>
    <property type="molecule type" value="Genomic_DNA"/>
</dbReference>
<proteinExistence type="predicted"/>
<reference evidence="2 3" key="1">
    <citation type="submission" date="2018-03" db="EMBL/GenBank/DDBJ databases">
        <title>Draft genome sequence of Rohu Carp (Labeo rohita).</title>
        <authorList>
            <person name="Das P."/>
            <person name="Kushwaha B."/>
            <person name="Joshi C.G."/>
            <person name="Kumar D."/>
            <person name="Nagpure N.S."/>
            <person name="Sahoo L."/>
            <person name="Das S.P."/>
            <person name="Bit A."/>
            <person name="Patnaik S."/>
            <person name="Meher P.K."/>
            <person name="Jayasankar P."/>
            <person name="Koringa P.G."/>
            <person name="Patel N.V."/>
            <person name="Hinsu A.T."/>
            <person name="Kumar R."/>
            <person name="Pandey M."/>
            <person name="Agarwal S."/>
            <person name="Srivastava S."/>
            <person name="Singh M."/>
            <person name="Iquebal M.A."/>
            <person name="Jaiswal S."/>
            <person name="Angadi U.B."/>
            <person name="Kumar N."/>
            <person name="Raza M."/>
            <person name="Shah T.M."/>
            <person name="Rai A."/>
            <person name="Jena J.K."/>
        </authorList>
    </citation>
    <scope>NUCLEOTIDE SEQUENCE [LARGE SCALE GENOMIC DNA]</scope>
    <source>
        <strain evidence="2">DASCIFA01</strain>
        <tissue evidence="2">Testis</tissue>
    </source>
</reference>
<name>A0A498LYE3_LABRO</name>
<sequence length="96" mass="10992">MGQDKMRKDETTHQEIKKERMTLRQEESRIRKDSEVDHGRRTLDEQHNNLAKVIHLSTFSSPSCLQSISFEGLKADEASGDARQIPCKLPITDSLL</sequence>
<keyword evidence="3" id="KW-1185">Reference proteome</keyword>
<dbReference type="Proteomes" id="UP000290572">
    <property type="component" value="Unassembled WGS sequence"/>
</dbReference>
<evidence type="ECO:0000313" key="3">
    <source>
        <dbReference type="Proteomes" id="UP000290572"/>
    </source>
</evidence>
<dbReference type="AlphaFoldDB" id="A0A498LYE3"/>
<organism evidence="2 3">
    <name type="scientific">Labeo rohita</name>
    <name type="common">Indian major carp</name>
    <name type="synonym">Cyprinus rohita</name>
    <dbReference type="NCBI Taxonomy" id="84645"/>
    <lineage>
        <taxon>Eukaryota</taxon>
        <taxon>Metazoa</taxon>
        <taxon>Chordata</taxon>
        <taxon>Craniata</taxon>
        <taxon>Vertebrata</taxon>
        <taxon>Euteleostomi</taxon>
        <taxon>Actinopterygii</taxon>
        <taxon>Neopterygii</taxon>
        <taxon>Teleostei</taxon>
        <taxon>Ostariophysi</taxon>
        <taxon>Cypriniformes</taxon>
        <taxon>Cyprinidae</taxon>
        <taxon>Labeoninae</taxon>
        <taxon>Labeonini</taxon>
        <taxon>Labeo</taxon>
    </lineage>
</organism>
<comment type="caution">
    <text evidence="2">The sequence shown here is derived from an EMBL/GenBank/DDBJ whole genome shotgun (WGS) entry which is preliminary data.</text>
</comment>